<feature type="transmembrane region" description="Helical" evidence="1">
    <location>
        <begin position="28"/>
        <end position="44"/>
    </location>
</feature>
<feature type="transmembrane region" description="Helical" evidence="1">
    <location>
        <begin position="279"/>
        <end position="299"/>
    </location>
</feature>
<evidence type="ECO:0000313" key="3">
    <source>
        <dbReference type="Proteomes" id="UP000837932"/>
    </source>
</evidence>
<keyword evidence="1" id="KW-0472">Membrane</keyword>
<reference evidence="2" key="1">
    <citation type="submission" date="2021-12" db="EMBL/GenBank/DDBJ databases">
        <authorList>
            <person name="Rodrigo-Torres L."/>
            <person name="Arahal R. D."/>
            <person name="Lucena T."/>
        </authorList>
    </citation>
    <scope>NUCLEOTIDE SEQUENCE</scope>
    <source>
        <strain evidence="2">CECT 8858</strain>
    </source>
</reference>
<feature type="transmembrane region" description="Helical" evidence="1">
    <location>
        <begin position="229"/>
        <end position="248"/>
    </location>
</feature>
<gene>
    <name evidence="2" type="ORF">EMA8858_03489</name>
</gene>
<feature type="transmembrane region" description="Helical" evidence="1">
    <location>
        <begin position="111"/>
        <end position="129"/>
    </location>
</feature>
<comment type="caution">
    <text evidence="2">The sequence shown here is derived from an EMBL/GenBank/DDBJ whole genome shotgun (WGS) entry which is preliminary data.</text>
</comment>
<sequence>MSFLENIYSRFESKIALFLSSPNWKTKSVIVAVGIMLLSFFNNFSPLRHFKDYYDAVKEKREYFLYQTIEDRASNLTYDWTYPEFTGMNNRTFRLTMPIVVKVFHIKHVSIVLYGLQLILGILFLYMLINFLERIIIDKLSIFYGLLGIVTTYIGASFFIDIASYGDFFCYFCLFLAIYYRNPILIFLFLSLAFWGDERAGVGSGMVFLWWWFVPQWQENKRFKIQINLQMLAIIAAWTTYGVIRKFYLVDQLGMHDTTKPGEFAEMFGGSWPVFGLKFLWVFEGWWILILFTFLCLSVAKDWLRLLAILGALLAMLVGSLTTFDSTRSGSYGLIMIFLSLFIAQKYLTSKELKIVLLIIAIIGFLHPMTTRTNGTGFFLM</sequence>
<evidence type="ECO:0000256" key="1">
    <source>
        <dbReference type="SAM" id="Phobius"/>
    </source>
</evidence>
<feature type="transmembrane region" description="Helical" evidence="1">
    <location>
        <begin position="355"/>
        <end position="371"/>
    </location>
</feature>
<evidence type="ECO:0000313" key="2">
    <source>
        <dbReference type="EMBL" id="CAH0997358.1"/>
    </source>
</evidence>
<organism evidence="2 3">
    <name type="scientific">Emticicia aquatica</name>
    <dbReference type="NCBI Taxonomy" id="1681835"/>
    <lineage>
        <taxon>Bacteria</taxon>
        <taxon>Pseudomonadati</taxon>
        <taxon>Bacteroidota</taxon>
        <taxon>Cytophagia</taxon>
        <taxon>Cytophagales</taxon>
        <taxon>Leadbetterellaceae</taxon>
        <taxon>Emticicia</taxon>
    </lineage>
</organism>
<feature type="transmembrane region" description="Helical" evidence="1">
    <location>
        <begin position="141"/>
        <end position="162"/>
    </location>
</feature>
<keyword evidence="1" id="KW-1133">Transmembrane helix</keyword>
<feature type="transmembrane region" description="Helical" evidence="1">
    <location>
        <begin position="330"/>
        <end position="348"/>
    </location>
</feature>
<feature type="transmembrane region" description="Helical" evidence="1">
    <location>
        <begin position="169"/>
        <end position="194"/>
    </location>
</feature>
<accession>A0ABM9AVF8</accession>
<dbReference type="RefSeq" id="WP_238808031.1">
    <property type="nucleotide sequence ID" value="NZ_CAKLPY010000003.1"/>
</dbReference>
<proteinExistence type="predicted"/>
<feature type="transmembrane region" description="Helical" evidence="1">
    <location>
        <begin position="200"/>
        <end position="217"/>
    </location>
</feature>
<name>A0ABM9AVF8_9BACT</name>
<dbReference type="Proteomes" id="UP000837932">
    <property type="component" value="Unassembled WGS sequence"/>
</dbReference>
<dbReference type="EMBL" id="CAKLPY010000003">
    <property type="protein sequence ID" value="CAH0997358.1"/>
    <property type="molecule type" value="Genomic_DNA"/>
</dbReference>
<keyword evidence="1" id="KW-0812">Transmembrane</keyword>
<protein>
    <recommendedName>
        <fullName evidence="4">Glycosyltransferase RgtA/B/C/D-like domain-containing protein</fullName>
    </recommendedName>
</protein>
<keyword evidence="3" id="KW-1185">Reference proteome</keyword>
<evidence type="ECO:0008006" key="4">
    <source>
        <dbReference type="Google" id="ProtNLM"/>
    </source>
</evidence>
<feature type="transmembrane region" description="Helical" evidence="1">
    <location>
        <begin position="306"/>
        <end position="324"/>
    </location>
</feature>